<dbReference type="OrthoDB" id="5094484at2759"/>
<evidence type="ECO:0000313" key="2">
    <source>
        <dbReference type="EMBL" id="KZZ91732.1"/>
    </source>
</evidence>
<organism evidence="2 3">
    <name type="scientific">Moelleriella libera RCEF 2490</name>
    <dbReference type="NCBI Taxonomy" id="1081109"/>
    <lineage>
        <taxon>Eukaryota</taxon>
        <taxon>Fungi</taxon>
        <taxon>Dikarya</taxon>
        <taxon>Ascomycota</taxon>
        <taxon>Pezizomycotina</taxon>
        <taxon>Sordariomycetes</taxon>
        <taxon>Hypocreomycetidae</taxon>
        <taxon>Hypocreales</taxon>
        <taxon>Clavicipitaceae</taxon>
        <taxon>Moelleriella</taxon>
    </lineage>
</organism>
<feature type="domain" description="PD-(D/E)XK nuclease-like" evidence="1">
    <location>
        <begin position="17"/>
        <end position="75"/>
    </location>
</feature>
<gene>
    <name evidence="2" type="ORF">AAL_06486</name>
</gene>
<name>A0A167YT54_9HYPO</name>
<keyword evidence="3" id="KW-1185">Reference proteome</keyword>
<reference evidence="2 3" key="1">
    <citation type="journal article" date="2016" name="Genome Biol. Evol.">
        <title>Divergent and convergent evolution of fungal pathogenicity.</title>
        <authorList>
            <person name="Shang Y."/>
            <person name="Xiao G."/>
            <person name="Zheng P."/>
            <person name="Cen K."/>
            <person name="Zhan S."/>
            <person name="Wang C."/>
        </authorList>
    </citation>
    <scope>NUCLEOTIDE SEQUENCE [LARGE SCALE GENOMIC DNA]</scope>
    <source>
        <strain evidence="2 3">RCEF 2490</strain>
    </source>
</reference>
<dbReference type="Proteomes" id="UP000078544">
    <property type="component" value="Unassembled WGS sequence"/>
</dbReference>
<evidence type="ECO:0000259" key="1">
    <source>
        <dbReference type="Pfam" id="PF20516"/>
    </source>
</evidence>
<protein>
    <recommendedName>
        <fullName evidence="1">PD-(D/E)XK nuclease-like domain-containing protein</fullName>
    </recommendedName>
</protein>
<dbReference type="Pfam" id="PF20516">
    <property type="entry name" value="PDDEXK_12"/>
    <property type="match status" value="1"/>
</dbReference>
<dbReference type="AlphaFoldDB" id="A0A167YT54"/>
<dbReference type="InterPro" id="IPR046797">
    <property type="entry name" value="PDDEXK_12"/>
</dbReference>
<proteinExistence type="predicted"/>
<accession>A0A167YT54</accession>
<dbReference type="EMBL" id="AZGY01000017">
    <property type="protein sequence ID" value="KZZ91732.1"/>
    <property type="molecule type" value="Genomic_DNA"/>
</dbReference>
<evidence type="ECO:0000313" key="3">
    <source>
        <dbReference type="Proteomes" id="UP000078544"/>
    </source>
</evidence>
<sequence>MEVGGEEDESMKAYVDDALAELGGLHGILIQGHQWSYTAVSPDGDKTILWLPSVIADTSTALGIHQVSAFLRYVKDTLAAIAGEIQAIIKTIQLAGSETKTSFKIIDTLAQGGAVLYAITGDSAVTPKLYDTIWHVVLLWSIEAYGASIGGVLEPITAALVGPAYLTLKDALNVLLVINDTSNELLPYMEHLETGERQVVPDMIPAAVPNHDFVPCGLWVHGRQQAADFSFGTYGDAVGVSFTAGSGFFSVGMNCPNSLLGSHNSIGVINEEQAQKACQMAMNSDCAHGWCVNPFVDVKIADHWGNVNWGRAIAFNGF</sequence>
<comment type="caution">
    <text evidence="2">The sequence shown here is derived from an EMBL/GenBank/DDBJ whole genome shotgun (WGS) entry which is preliminary data.</text>
</comment>